<evidence type="ECO:0000313" key="2">
    <source>
        <dbReference type="EMBL" id="OTP09524.1"/>
    </source>
</evidence>
<dbReference type="Gene3D" id="3.40.50.150">
    <property type="entry name" value="Vaccinia Virus protein VP39"/>
    <property type="match status" value="1"/>
</dbReference>
<gene>
    <name evidence="2" type="ORF">A5844_002302</name>
</gene>
<dbReference type="EMBL" id="NGMO01000004">
    <property type="protein sequence ID" value="OTP09524.1"/>
    <property type="molecule type" value="Genomic_DNA"/>
</dbReference>
<sequence>MKYDFEMDLDEQSSVGKIAAQIKPDSKVLEFGPGNGRLTKHLMGAKNCEVSIVELDKELFDFVSEFSKDGFYGDIESFEWANYYQGQTFDYILFADVLEHLVNPVETLKKVREFLNEEGEILITFPNLVHNSVMIHLFNNELPWASYGLLDETHNSFYTHDGFQKVFEKAELYVNIEDYLYLAVGDTELNSSYEDLPEAVRYEFKMRPFGEVYQYFFSLKKHPVPEHKAVEPQNSNYVKIVEMIQHTAQDRNSQKIPFNNYTGENQELTFPLTEEITAVDFIFAQQPSYLEFHAEVDHQKIDFVQSNAVIKTATDCYLFDGQELPKFTLTNLVGQELKITCHYRFIGELTDTMSELLAVIKPMAEVQKQLVEKNDRLDKENQQLQSEKAMLDHYLQTTTTRYFDLLNTNEWTVKAKHRFTRVKETSKKIQAKDLSLCIDQRTWDPETKLVTIIGWGISNENRKPLSYKLSADQSPFFDVHFVERVEVNQAEGLPENTKAGFELHVLCEQDRPFLVEVIAENGQSWFIEM</sequence>
<evidence type="ECO:0000313" key="3">
    <source>
        <dbReference type="Proteomes" id="UP000194933"/>
    </source>
</evidence>
<dbReference type="CDD" id="cd02440">
    <property type="entry name" value="AdoMet_MTases"/>
    <property type="match status" value="1"/>
</dbReference>
<reference evidence="2 3" key="1">
    <citation type="submission" date="2017-05" db="EMBL/GenBank/DDBJ databases">
        <title>The Genome Sequence of Enterococcus sp. 10A9_DIV0425.</title>
        <authorList>
            <consortium name="The Broad Institute Genomics Platform"/>
            <consortium name="The Broad Institute Genomic Center for Infectious Diseases"/>
            <person name="Earl A."/>
            <person name="Manson A."/>
            <person name="Schwartman J."/>
            <person name="Gilmore M."/>
            <person name="Abouelleil A."/>
            <person name="Cao P."/>
            <person name="Chapman S."/>
            <person name="Cusick C."/>
            <person name="Shea T."/>
            <person name="Young S."/>
            <person name="Neafsey D."/>
            <person name="Nusbaum C."/>
            <person name="Birren B."/>
        </authorList>
    </citation>
    <scope>NUCLEOTIDE SEQUENCE [LARGE SCALE GENOMIC DNA]</scope>
    <source>
        <strain evidence="2 3">10A9_DIV0425</strain>
    </source>
</reference>
<dbReference type="SUPFAM" id="SSF53335">
    <property type="entry name" value="S-adenosyl-L-methionine-dependent methyltransferases"/>
    <property type="match status" value="1"/>
</dbReference>
<dbReference type="AlphaFoldDB" id="A0A242JW25"/>
<dbReference type="STRING" id="1987383.A5844_002302"/>
<accession>A0A242JW25</accession>
<evidence type="ECO:0000256" key="1">
    <source>
        <dbReference type="SAM" id="Coils"/>
    </source>
</evidence>
<dbReference type="InterPro" id="IPR029063">
    <property type="entry name" value="SAM-dependent_MTases_sf"/>
</dbReference>
<comment type="caution">
    <text evidence="2">The sequence shown here is derived from an EMBL/GenBank/DDBJ whole genome shotgun (WGS) entry which is preliminary data.</text>
</comment>
<keyword evidence="1" id="KW-0175">Coiled coil</keyword>
<organism evidence="2 3">
    <name type="scientific">Candidatus Enterococcus wittei</name>
    <dbReference type="NCBI Taxonomy" id="1987383"/>
    <lineage>
        <taxon>Bacteria</taxon>
        <taxon>Bacillati</taxon>
        <taxon>Bacillota</taxon>
        <taxon>Bacilli</taxon>
        <taxon>Lactobacillales</taxon>
        <taxon>Enterococcaceae</taxon>
        <taxon>Enterococcus</taxon>
    </lineage>
</organism>
<name>A0A242JW25_9ENTE</name>
<dbReference type="RefSeq" id="WP_086285352.1">
    <property type="nucleotide sequence ID" value="NZ_NGMO01000004.1"/>
</dbReference>
<protein>
    <submittedName>
        <fullName evidence="2">Methionine biosynthesis protein MetW</fullName>
    </submittedName>
</protein>
<dbReference type="Pfam" id="PF13489">
    <property type="entry name" value="Methyltransf_23"/>
    <property type="match status" value="1"/>
</dbReference>
<feature type="coiled-coil region" evidence="1">
    <location>
        <begin position="363"/>
        <end position="397"/>
    </location>
</feature>
<dbReference type="PANTHER" id="PTHR43861">
    <property type="entry name" value="TRANS-ACONITATE 2-METHYLTRANSFERASE-RELATED"/>
    <property type="match status" value="1"/>
</dbReference>
<keyword evidence="3" id="KW-1185">Reference proteome</keyword>
<dbReference type="Proteomes" id="UP000194933">
    <property type="component" value="Unassembled WGS sequence"/>
</dbReference>
<proteinExistence type="predicted"/>